<keyword evidence="1" id="KW-0732">Signal</keyword>
<dbReference type="EMBL" id="JAMXIB010000008">
    <property type="protein sequence ID" value="MCO5725363.1"/>
    <property type="molecule type" value="Genomic_DNA"/>
</dbReference>
<dbReference type="Proteomes" id="UP001206312">
    <property type="component" value="Unassembled WGS sequence"/>
</dbReference>
<protein>
    <submittedName>
        <fullName evidence="2">DUF2141 domain-containing protein</fullName>
    </submittedName>
</protein>
<keyword evidence="3" id="KW-1185">Reference proteome</keyword>
<proteinExistence type="predicted"/>
<comment type="caution">
    <text evidence="2">The sequence shown here is derived from an EMBL/GenBank/DDBJ whole genome shotgun (WGS) entry which is preliminary data.</text>
</comment>
<feature type="chain" id="PRO_5045329556" evidence="1">
    <location>
        <begin position="22"/>
        <end position="139"/>
    </location>
</feature>
<name>A0ABT1B198_9FLAO</name>
<dbReference type="InterPro" id="IPR018673">
    <property type="entry name" value="DUF2141"/>
</dbReference>
<dbReference type="RefSeq" id="WP_252741731.1">
    <property type="nucleotide sequence ID" value="NZ_JAMXIB010000008.1"/>
</dbReference>
<feature type="signal peptide" evidence="1">
    <location>
        <begin position="1"/>
        <end position="21"/>
    </location>
</feature>
<organism evidence="2 3">
    <name type="scientific">Robiginitalea marina</name>
    <dbReference type="NCBI Taxonomy" id="2954105"/>
    <lineage>
        <taxon>Bacteria</taxon>
        <taxon>Pseudomonadati</taxon>
        <taxon>Bacteroidota</taxon>
        <taxon>Flavobacteriia</taxon>
        <taxon>Flavobacteriales</taxon>
        <taxon>Flavobacteriaceae</taxon>
        <taxon>Robiginitalea</taxon>
    </lineage>
</organism>
<sequence>MKSPFYLLFFLAGLTYGQAPADEGVTVTIILENVLNDQGEILAGLHTSETFMKGGGIASYRGAAEKGVLTFQFPNVSQGVYAVSILHDLNGNERMDFQPGGMPSEPYAMSGNDMSMGPPSFESARFTVGTEDVSLRIRF</sequence>
<reference evidence="2 3" key="1">
    <citation type="submission" date="2022-06" db="EMBL/GenBank/DDBJ databases">
        <authorList>
            <person name="Xuan X."/>
        </authorList>
    </citation>
    <scope>NUCLEOTIDE SEQUENCE [LARGE SCALE GENOMIC DNA]</scope>
    <source>
        <strain evidence="2 3">2V75</strain>
    </source>
</reference>
<evidence type="ECO:0000256" key="1">
    <source>
        <dbReference type="SAM" id="SignalP"/>
    </source>
</evidence>
<accession>A0ABT1B198</accession>
<dbReference type="Pfam" id="PF09912">
    <property type="entry name" value="DUF2141"/>
    <property type="match status" value="1"/>
</dbReference>
<gene>
    <name evidence="2" type="ORF">NG653_10880</name>
</gene>
<evidence type="ECO:0000313" key="2">
    <source>
        <dbReference type="EMBL" id="MCO5725363.1"/>
    </source>
</evidence>
<evidence type="ECO:0000313" key="3">
    <source>
        <dbReference type="Proteomes" id="UP001206312"/>
    </source>
</evidence>